<feature type="compositionally biased region" description="Polar residues" evidence="1">
    <location>
        <begin position="30"/>
        <end position="46"/>
    </location>
</feature>
<reference evidence="2" key="1">
    <citation type="submission" date="2023-04" db="EMBL/GenBank/DDBJ databases">
        <title>Phytophthora fragariaefolia NBRC 109709.</title>
        <authorList>
            <person name="Ichikawa N."/>
            <person name="Sato H."/>
            <person name="Tonouchi N."/>
        </authorList>
    </citation>
    <scope>NUCLEOTIDE SEQUENCE</scope>
    <source>
        <strain evidence="2">NBRC 109709</strain>
    </source>
</reference>
<gene>
    <name evidence="2" type="ORF">Pfra01_000773400</name>
</gene>
<proteinExistence type="predicted"/>
<feature type="region of interest" description="Disordered" evidence="1">
    <location>
        <begin position="1"/>
        <end position="116"/>
    </location>
</feature>
<feature type="compositionally biased region" description="Basic and acidic residues" evidence="1">
    <location>
        <begin position="58"/>
        <end position="69"/>
    </location>
</feature>
<comment type="caution">
    <text evidence="2">The sequence shown here is derived from an EMBL/GenBank/DDBJ whole genome shotgun (WGS) entry which is preliminary data.</text>
</comment>
<feature type="compositionally biased region" description="Polar residues" evidence="1">
    <location>
        <begin position="1"/>
        <end position="10"/>
    </location>
</feature>
<evidence type="ECO:0000313" key="2">
    <source>
        <dbReference type="EMBL" id="GMF32453.1"/>
    </source>
</evidence>
<sequence>MVAAQGSSGDSLIEDRDRCECLPREHNGESSRSSLVTRDSQSTISNGDRMPEGVAFESPEHTPRARCEISTRQIPPRHPRIQRFGGLAGRRDVGGKGSQNDNNRPPSAEDVGSLEVQEEQRRVGMAQDEELRWTNLKLVLKGESSSLGYKTAREAWKMADRFWVSDDGLLYFLGENRRWGKDRVNETVHRVVVPTMMVQEMLLSCHDSLEGGHQGRVQIAAQVRAALSYEDIPWKHPVRPATPDCVNRFRHPTTEVSEGQHRSVAISVRIHGIWYGGSYV</sequence>
<evidence type="ECO:0000313" key="3">
    <source>
        <dbReference type="Proteomes" id="UP001165121"/>
    </source>
</evidence>
<dbReference type="EMBL" id="BSXT01000688">
    <property type="protein sequence ID" value="GMF32453.1"/>
    <property type="molecule type" value="Genomic_DNA"/>
</dbReference>
<accession>A0A9W6X6F3</accession>
<name>A0A9W6X6F3_9STRA</name>
<feature type="compositionally biased region" description="Basic and acidic residues" evidence="1">
    <location>
        <begin position="13"/>
        <end position="29"/>
    </location>
</feature>
<dbReference type="OrthoDB" id="101614at2759"/>
<protein>
    <submittedName>
        <fullName evidence="2">Unnamed protein product</fullName>
    </submittedName>
</protein>
<keyword evidence="3" id="KW-1185">Reference proteome</keyword>
<dbReference type="AlphaFoldDB" id="A0A9W6X6F3"/>
<dbReference type="Proteomes" id="UP001165121">
    <property type="component" value="Unassembled WGS sequence"/>
</dbReference>
<evidence type="ECO:0000256" key="1">
    <source>
        <dbReference type="SAM" id="MobiDB-lite"/>
    </source>
</evidence>
<organism evidence="2 3">
    <name type="scientific">Phytophthora fragariaefolia</name>
    <dbReference type="NCBI Taxonomy" id="1490495"/>
    <lineage>
        <taxon>Eukaryota</taxon>
        <taxon>Sar</taxon>
        <taxon>Stramenopiles</taxon>
        <taxon>Oomycota</taxon>
        <taxon>Peronosporomycetes</taxon>
        <taxon>Peronosporales</taxon>
        <taxon>Peronosporaceae</taxon>
        <taxon>Phytophthora</taxon>
    </lineage>
</organism>